<name>A0A1G7ISW3_9SPHI</name>
<evidence type="ECO:0000256" key="1">
    <source>
        <dbReference type="SAM" id="SignalP"/>
    </source>
</evidence>
<dbReference type="EMBL" id="FNAI01000013">
    <property type="protein sequence ID" value="SDF15822.1"/>
    <property type="molecule type" value="Genomic_DNA"/>
</dbReference>
<feature type="chain" id="PRO_5011432241" description="TerB family tellurite resistance protein" evidence="1">
    <location>
        <begin position="24"/>
        <end position="213"/>
    </location>
</feature>
<feature type="signal peptide" evidence="1">
    <location>
        <begin position="1"/>
        <end position="23"/>
    </location>
</feature>
<protein>
    <recommendedName>
        <fullName evidence="4">TerB family tellurite resistance protein</fullName>
    </recommendedName>
</protein>
<dbReference type="Proteomes" id="UP000199072">
    <property type="component" value="Unassembled WGS sequence"/>
</dbReference>
<evidence type="ECO:0000313" key="3">
    <source>
        <dbReference type="Proteomes" id="UP000199072"/>
    </source>
</evidence>
<gene>
    <name evidence="2" type="ORF">SAMN05216464_113152</name>
</gene>
<evidence type="ECO:0008006" key="4">
    <source>
        <dbReference type="Google" id="ProtNLM"/>
    </source>
</evidence>
<dbReference type="AlphaFoldDB" id="A0A1G7ISW3"/>
<sequence length="213" mass="24572">MKKLPRIALCMFFFSIISFTVRAQSVSDLLEQLALDYQKLAGMKNILSQMYKGYEVLTKGYNSVRDVSQGNFSLHQVFLDGLLTASPAVRKYPRAGDIISDQSSILAEYQRAWQIFRRDKNFSPKEVSYMLSVYNNLVKASGKNIDDLSLILSDNKLRMSDAERLAAIDRIYMESQSQLNYLRKFNDETYKMALQRSLETNDRQNLKNLYGIN</sequence>
<keyword evidence="3" id="KW-1185">Reference proteome</keyword>
<accession>A0A1G7ISW3</accession>
<organism evidence="2 3">
    <name type="scientific">Mucilaginibacter pineti</name>
    <dbReference type="NCBI Taxonomy" id="1391627"/>
    <lineage>
        <taxon>Bacteria</taxon>
        <taxon>Pseudomonadati</taxon>
        <taxon>Bacteroidota</taxon>
        <taxon>Sphingobacteriia</taxon>
        <taxon>Sphingobacteriales</taxon>
        <taxon>Sphingobacteriaceae</taxon>
        <taxon>Mucilaginibacter</taxon>
    </lineage>
</organism>
<dbReference type="OrthoDB" id="826958at2"/>
<reference evidence="2" key="1">
    <citation type="submission" date="2016-10" db="EMBL/GenBank/DDBJ databases">
        <authorList>
            <person name="de Groot N.N."/>
        </authorList>
    </citation>
    <scope>NUCLEOTIDE SEQUENCE [LARGE SCALE GENOMIC DNA]</scope>
    <source>
        <strain evidence="2">47C3B</strain>
    </source>
</reference>
<proteinExistence type="predicted"/>
<dbReference type="RefSeq" id="WP_091153378.1">
    <property type="nucleotide sequence ID" value="NZ_FNAI01000013.1"/>
</dbReference>
<evidence type="ECO:0000313" key="2">
    <source>
        <dbReference type="EMBL" id="SDF15822.1"/>
    </source>
</evidence>
<keyword evidence="1" id="KW-0732">Signal</keyword>
<dbReference type="STRING" id="1391627.SAMN05216464_113152"/>